<evidence type="ECO:0000313" key="1">
    <source>
        <dbReference type="EMBL" id="TGK79280.1"/>
    </source>
</evidence>
<accession>A0A4R9I1T3</accession>
<evidence type="ECO:0000313" key="2">
    <source>
        <dbReference type="Proteomes" id="UP000298009"/>
    </source>
</evidence>
<dbReference type="Proteomes" id="UP000298009">
    <property type="component" value="Unassembled WGS sequence"/>
</dbReference>
<dbReference type="SUPFAM" id="SSF47598">
    <property type="entry name" value="Ribbon-helix-helix"/>
    <property type="match status" value="1"/>
</dbReference>
<organism evidence="1 2">
    <name type="scientific">Leptospira noumeaensis</name>
    <dbReference type="NCBI Taxonomy" id="2484964"/>
    <lineage>
        <taxon>Bacteria</taxon>
        <taxon>Pseudomonadati</taxon>
        <taxon>Spirochaetota</taxon>
        <taxon>Spirochaetia</taxon>
        <taxon>Leptospirales</taxon>
        <taxon>Leptospiraceae</taxon>
        <taxon>Leptospira</taxon>
    </lineage>
</organism>
<dbReference type="AlphaFoldDB" id="A0A4R9I1T3"/>
<comment type="caution">
    <text evidence="1">The sequence shown here is derived from an EMBL/GenBank/DDBJ whole genome shotgun (WGS) entry which is preliminary data.</text>
</comment>
<proteinExistence type="predicted"/>
<keyword evidence="2" id="KW-1185">Reference proteome</keyword>
<dbReference type="GO" id="GO:0006355">
    <property type="term" value="P:regulation of DNA-templated transcription"/>
    <property type="evidence" value="ECO:0007669"/>
    <property type="project" value="InterPro"/>
</dbReference>
<protein>
    <submittedName>
        <fullName evidence="1">Toxin-antitoxin system, antitoxin component</fullName>
    </submittedName>
</protein>
<reference evidence="1" key="1">
    <citation type="journal article" date="2019" name="PLoS Negl. Trop. Dis.">
        <title>Revisiting the worldwide diversity of Leptospira species in the environment.</title>
        <authorList>
            <person name="Vincent A.T."/>
            <person name="Schiettekatte O."/>
            <person name="Bourhy P."/>
            <person name="Veyrier F.J."/>
            <person name="Picardeau M."/>
        </authorList>
    </citation>
    <scope>NUCLEOTIDE SEQUENCE [LARGE SCALE GENOMIC DNA]</scope>
    <source>
        <strain evidence="1">201800287</strain>
    </source>
</reference>
<gene>
    <name evidence="1" type="ORF">EHQ24_15240</name>
</gene>
<dbReference type="EMBL" id="RQFK01000027">
    <property type="protein sequence ID" value="TGK79280.1"/>
    <property type="molecule type" value="Genomic_DNA"/>
</dbReference>
<dbReference type="InterPro" id="IPR010985">
    <property type="entry name" value="Ribbon_hlx_hlx"/>
</dbReference>
<name>A0A4R9I1T3_9LEPT</name>
<sequence>MPQLSLYIDQDTLKKIELAAKKEKVSISQWVKGKLQSSFEKKWPENFFQLYGSIEDNSFNKPDFLDFKNDNKREAF</sequence>
<dbReference type="OrthoDB" id="3174894at2"/>
<dbReference type="RefSeq" id="WP_135602497.1">
    <property type="nucleotide sequence ID" value="NZ_RQFK01000027.1"/>
</dbReference>